<protein>
    <submittedName>
        <fullName evidence="2">Beta-lactamase superfamily domain containing protein</fullName>
    </submittedName>
</protein>
<gene>
    <name evidence="2" type="ORF">DPX39_080035200</name>
</gene>
<evidence type="ECO:0000313" key="2">
    <source>
        <dbReference type="EMBL" id="RHW70792.1"/>
    </source>
</evidence>
<accession>A0A3L6L2D6</accession>
<organism evidence="2 3">
    <name type="scientific">Trypanosoma brucei equiperdum</name>
    <dbReference type="NCBI Taxonomy" id="630700"/>
    <lineage>
        <taxon>Eukaryota</taxon>
        <taxon>Discoba</taxon>
        <taxon>Euglenozoa</taxon>
        <taxon>Kinetoplastea</taxon>
        <taxon>Metakinetoplastina</taxon>
        <taxon>Trypanosomatida</taxon>
        <taxon>Trypanosomatidae</taxon>
        <taxon>Trypanosoma</taxon>
    </lineage>
</organism>
<dbReference type="AlphaFoldDB" id="A0A3L6L2D6"/>
<dbReference type="Gene3D" id="3.60.15.10">
    <property type="entry name" value="Ribonuclease Z/Hydroxyacylglutathione hydrolase-like"/>
    <property type="match status" value="1"/>
</dbReference>
<dbReference type="PANTHER" id="PTHR42663:SF6">
    <property type="entry name" value="HYDROLASE C777.06C-RELATED"/>
    <property type="match status" value="1"/>
</dbReference>
<dbReference type="InterPro" id="IPR001279">
    <property type="entry name" value="Metallo-B-lactamas"/>
</dbReference>
<dbReference type="EMBL" id="QSBY01000008">
    <property type="protein sequence ID" value="RHW70792.1"/>
    <property type="molecule type" value="Genomic_DNA"/>
</dbReference>
<sequence length="367" mass="40405">MKGGVRRSTAAPRMEFVRAVIVGSGSSSSTPMLSCALSGSPCPNCEEALRCSGSKNHRLNPSFLIQLYHPTDRTVHNILIDCGKTFRESALKVFPSFLVRDFSAVLLTHDHADASYGIDDLREFSRKDVPIGVYADETTLAAMRRVYPYLFAEDMRSRGAGEPAKKEVKNNKFVATINWELFTRVERADVVFSPRPKGVTTGNEGDIADGCETGAPAVWSFVPVGVPHGENYRANAFLVPMHDKSESPRLLLYVSDISELEDRFFTDLARSKVLLGVDPAVPIEVLVLDMLSRRPYVAHLHVEASIAAAKRINAAKTYYVGMSHRINYDEMMQELQQLGLGATMEMGYDGCVVSVGDSGLQHLSGRL</sequence>
<evidence type="ECO:0000259" key="1">
    <source>
        <dbReference type="Pfam" id="PF12706"/>
    </source>
</evidence>
<evidence type="ECO:0000313" key="3">
    <source>
        <dbReference type="Proteomes" id="UP000266743"/>
    </source>
</evidence>
<reference evidence="2 3" key="1">
    <citation type="submission" date="2018-09" db="EMBL/GenBank/DDBJ databases">
        <title>whole genome sequence of T. equiperdum IVM-t1 strain.</title>
        <authorList>
            <person name="Suganuma K."/>
        </authorList>
    </citation>
    <scope>NUCLEOTIDE SEQUENCE [LARGE SCALE GENOMIC DNA]</scope>
    <source>
        <strain evidence="2 3">IVM-t1</strain>
    </source>
</reference>
<name>A0A3L6L2D6_9TRYP</name>
<proteinExistence type="predicted"/>
<dbReference type="SUPFAM" id="SSF56281">
    <property type="entry name" value="Metallo-hydrolase/oxidoreductase"/>
    <property type="match status" value="1"/>
</dbReference>
<feature type="domain" description="Metallo-beta-lactamase" evidence="1">
    <location>
        <begin position="76"/>
        <end position="155"/>
    </location>
</feature>
<dbReference type="Proteomes" id="UP000266743">
    <property type="component" value="Chromosome 8"/>
</dbReference>
<dbReference type="PANTHER" id="PTHR42663">
    <property type="entry name" value="HYDROLASE C777.06C-RELATED-RELATED"/>
    <property type="match status" value="1"/>
</dbReference>
<comment type="caution">
    <text evidence="2">The sequence shown here is derived from an EMBL/GenBank/DDBJ whole genome shotgun (WGS) entry which is preliminary data.</text>
</comment>
<dbReference type="Pfam" id="PF12706">
    <property type="entry name" value="Lactamase_B_2"/>
    <property type="match status" value="1"/>
</dbReference>
<dbReference type="InterPro" id="IPR036866">
    <property type="entry name" value="RibonucZ/Hydroxyglut_hydro"/>
</dbReference>